<dbReference type="PANTHER" id="PTHR30204">
    <property type="entry name" value="REDOX-CYCLING DRUG-SENSING TRANSCRIPTIONAL ACTIVATOR SOXR"/>
    <property type="match status" value="1"/>
</dbReference>
<dbReference type="Gene3D" id="1.10.1660.10">
    <property type="match status" value="1"/>
</dbReference>
<evidence type="ECO:0000259" key="3">
    <source>
        <dbReference type="PROSITE" id="PS50937"/>
    </source>
</evidence>
<dbReference type="Pfam" id="PF13411">
    <property type="entry name" value="MerR_1"/>
    <property type="match status" value="1"/>
</dbReference>
<comment type="caution">
    <text evidence="4">The sequence shown here is derived from an EMBL/GenBank/DDBJ whole genome shotgun (WGS) entry which is preliminary data.</text>
</comment>
<gene>
    <name evidence="4" type="ORF">G5B42_00945</name>
</gene>
<accession>A0A8J6LHH3</accession>
<dbReference type="PANTHER" id="PTHR30204:SF58">
    <property type="entry name" value="HTH-TYPE TRANSCRIPTIONAL REGULATOR YFMP"/>
    <property type="match status" value="1"/>
</dbReference>
<evidence type="ECO:0000256" key="2">
    <source>
        <dbReference type="SAM" id="MobiDB-lite"/>
    </source>
</evidence>
<name>A0A8J6LHH3_9FIRM</name>
<dbReference type="AlphaFoldDB" id="A0A8J6LHH3"/>
<dbReference type="GO" id="GO:0003677">
    <property type="term" value="F:DNA binding"/>
    <property type="evidence" value="ECO:0007669"/>
    <property type="project" value="UniProtKB-KW"/>
</dbReference>
<dbReference type="SUPFAM" id="SSF46955">
    <property type="entry name" value="Putative DNA-binding domain"/>
    <property type="match status" value="1"/>
</dbReference>
<proteinExistence type="predicted"/>
<dbReference type="InterPro" id="IPR000551">
    <property type="entry name" value="MerR-type_HTH_dom"/>
</dbReference>
<sequence>MADQDPNQPTYSIGEVRERTGLSSRQIRYYEAMGLIESLRTNGKHRRFTEEMIDRLLTIKELLKEKSSIEAVRQALQQPGAGQSGLQKKTPALPRYPQMSRQGLTSLYPVSNRADLLAMIQWLEGQKKMKTNQDP</sequence>
<evidence type="ECO:0000256" key="1">
    <source>
        <dbReference type="ARBA" id="ARBA00023125"/>
    </source>
</evidence>
<feature type="domain" description="HTH merR-type" evidence="3">
    <location>
        <begin position="10"/>
        <end position="78"/>
    </location>
</feature>
<evidence type="ECO:0000313" key="5">
    <source>
        <dbReference type="Proteomes" id="UP000657177"/>
    </source>
</evidence>
<dbReference type="RefSeq" id="WP_181338573.1">
    <property type="nucleotide sequence ID" value="NZ_JAAKDE010000002.1"/>
</dbReference>
<dbReference type="InterPro" id="IPR047057">
    <property type="entry name" value="MerR_fam"/>
</dbReference>
<dbReference type="EMBL" id="JAAKDE010000002">
    <property type="protein sequence ID" value="MBA2132125.1"/>
    <property type="molecule type" value="Genomic_DNA"/>
</dbReference>
<keyword evidence="1" id="KW-0238">DNA-binding</keyword>
<protein>
    <submittedName>
        <fullName evidence="4">MerR family transcriptional regulator</fullName>
    </submittedName>
</protein>
<keyword evidence="5" id="KW-1185">Reference proteome</keyword>
<dbReference type="SMART" id="SM00422">
    <property type="entry name" value="HTH_MERR"/>
    <property type="match status" value="1"/>
</dbReference>
<evidence type="ECO:0000313" key="4">
    <source>
        <dbReference type="EMBL" id="MBA2132125.1"/>
    </source>
</evidence>
<dbReference type="Proteomes" id="UP000657177">
    <property type="component" value="Unassembled WGS sequence"/>
</dbReference>
<organism evidence="4 5">
    <name type="scientific">Capillibacterium thermochitinicola</name>
    <dbReference type="NCBI Taxonomy" id="2699427"/>
    <lineage>
        <taxon>Bacteria</taxon>
        <taxon>Bacillati</taxon>
        <taxon>Bacillota</taxon>
        <taxon>Capillibacterium</taxon>
    </lineage>
</organism>
<dbReference type="InterPro" id="IPR009061">
    <property type="entry name" value="DNA-bd_dom_put_sf"/>
</dbReference>
<feature type="compositionally biased region" description="Polar residues" evidence="2">
    <location>
        <begin position="76"/>
        <end position="87"/>
    </location>
</feature>
<dbReference type="GO" id="GO:0003700">
    <property type="term" value="F:DNA-binding transcription factor activity"/>
    <property type="evidence" value="ECO:0007669"/>
    <property type="project" value="InterPro"/>
</dbReference>
<reference evidence="4" key="1">
    <citation type="submission" date="2020-06" db="EMBL/GenBank/DDBJ databases">
        <title>Novel chitinolytic bacterium.</title>
        <authorList>
            <person name="Ungkulpasvich U."/>
            <person name="Kosugi A."/>
            <person name="Uke A."/>
        </authorList>
    </citation>
    <scope>NUCLEOTIDE SEQUENCE</scope>
    <source>
        <strain evidence="4">UUS1-1</strain>
    </source>
</reference>
<dbReference type="PROSITE" id="PS50937">
    <property type="entry name" value="HTH_MERR_2"/>
    <property type="match status" value="1"/>
</dbReference>
<feature type="region of interest" description="Disordered" evidence="2">
    <location>
        <begin position="76"/>
        <end position="97"/>
    </location>
</feature>